<dbReference type="EMBL" id="WIUZ02000012">
    <property type="protein sequence ID" value="KAF9782069.1"/>
    <property type="molecule type" value="Genomic_DNA"/>
</dbReference>
<gene>
    <name evidence="3" type="ORF">BJ322DRAFT_1110956</name>
</gene>
<keyword evidence="3" id="KW-0540">Nuclease</keyword>
<dbReference type="InterPro" id="IPR046985">
    <property type="entry name" value="IP5"/>
</dbReference>
<dbReference type="PANTHER" id="PTHR11200:SF240">
    <property type="entry name" value="INOSITOL POLYPHOSPHATE 5-PHOSPHATASE C9G1.10C-RELATED"/>
    <property type="match status" value="1"/>
</dbReference>
<evidence type="ECO:0000259" key="2">
    <source>
        <dbReference type="SMART" id="SM00128"/>
    </source>
</evidence>
<dbReference type="OrthoDB" id="2248459at2759"/>
<dbReference type="SUPFAM" id="SSF56219">
    <property type="entry name" value="DNase I-like"/>
    <property type="match status" value="1"/>
</dbReference>
<dbReference type="Gene3D" id="2.130.10.10">
    <property type="entry name" value="YVTN repeat-like/Quinoprotein amine dehydrogenase"/>
    <property type="match status" value="2"/>
</dbReference>
<feature type="region of interest" description="Disordered" evidence="1">
    <location>
        <begin position="1"/>
        <end position="20"/>
    </location>
</feature>
<dbReference type="InterPro" id="IPR000300">
    <property type="entry name" value="IPPc"/>
</dbReference>
<comment type="caution">
    <text evidence="3">The sequence shown here is derived from an EMBL/GenBank/DDBJ whole genome shotgun (WGS) entry which is preliminary data.</text>
</comment>
<keyword evidence="4" id="KW-1185">Reference proteome</keyword>
<feature type="compositionally biased region" description="Low complexity" evidence="1">
    <location>
        <begin position="270"/>
        <end position="283"/>
    </location>
</feature>
<protein>
    <submittedName>
        <fullName evidence="3">Endonuclease/exonuclease/phosphatase</fullName>
    </submittedName>
</protein>
<proteinExistence type="predicted"/>
<dbReference type="SUPFAM" id="SSF50978">
    <property type="entry name" value="WD40 repeat-like"/>
    <property type="match status" value="1"/>
</dbReference>
<evidence type="ECO:0000256" key="1">
    <source>
        <dbReference type="SAM" id="MobiDB-lite"/>
    </source>
</evidence>
<organism evidence="3 4">
    <name type="scientific">Thelephora terrestris</name>
    <dbReference type="NCBI Taxonomy" id="56493"/>
    <lineage>
        <taxon>Eukaryota</taxon>
        <taxon>Fungi</taxon>
        <taxon>Dikarya</taxon>
        <taxon>Basidiomycota</taxon>
        <taxon>Agaricomycotina</taxon>
        <taxon>Agaricomycetes</taxon>
        <taxon>Thelephorales</taxon>
        <taxon>Thelephoraceae</taxon>
        <taxon>Thelephora</taxon>
    </lineage>
</organism>
<reference evidence="3" key="1">
    <citation type="journal article" date="2020" name="Nat. Commun.">
        <title>Large-scale genome sequencing of mycorrhizal fungi provides insights into the early evolution of symbiotic traits.</title>
        <authorList>
            <person name="Miyauchi S."/>
            <person name="Kiss E."/>
            <person name="Kuo A."/>
            <person name="Drula E."/>
            <person name="Kohler A."/>
            <person name="Sanchez-Garcia M."/>
            <person name="Morin E."/>
            <person name="Andreopoulos B."/>
            <person name="Barry K.W."/>
            <person name="Bonito G."/>
            <person name="Buee M."/>
            <person name="Carver A."/>
            <person name="Chen C."/>
            <person name="Cichocki N."/>
            <person name="Clum A."/>
            <person name="Culley D."/>
            <person name="Crous P.W."/>
            <person name="Fauchery L."/>
            <person name="Girlanda M."/>
            <person name="Hayes R.D."/>
            <person name="Keri Z."/>
            <person name="LaButti K."/>
            <person name="Lipzen A."/>
            <person name="Lombard V."/>
            <person name="Magnuson J."/>
            <person name="Maillard F."/>
            <person name="Murat C."/>
            <person name="Nolan M."/>
            <person name="Ohm R.A."/>
            <person name="Pangilinan J."/>
            <person name="Pereira M.F."/>
            <person name="Perotto S."/>
            <person name="Peter M."/>
            <person name="Pfister S."/>
            <person name="Riley R."/>
            <person name="Sitrit Y."/>
            <person name="Stielow J.B."/>
            <person name="Szollosi G."/>
            <person name="Zifcakova L."/>
            <person name="Stursova M."/>
            <person name="Spatafora J.W."/>
            <person name="Tedersoo L."/>
            <person name="Vaario L.M."/>
            <person name="Yamada A."/>
            <person name="Yan M."/>
            <person name="Wang P."/>
            <person name="Xu J."/>
            <person name="Bruns T."/>
            <person name="Baldrian P."/>
            <person name="Vilgalys R."/>
            <person name="Dunand C."/>
            <person name="Henrissat B."/>
            <person name="Grigoriev I.V."/>
            <person name="Hibbett D."/>
            <person name="Nagy L.G."/>
            <person name="Martin F.M."/>
        </authorList>
    </citation>
    <scope>NUCLEOTIDE SEQUENCE</scope>
    <source>
        <strain evidence="3">UH-Tt-Lm1</strain>
    </source>
</reference>
<feature type="compositionally biased region" description="Basic and acidic residues" evidence="1">
    <location>
        <begin position="70"/>
        <end position="86"/>
    </location>
</feature>
<dbReference type="Gene3D" id="3.60.10.10">
    <property type="entry name" value="Endonuclease/exonuclease/phosphatase"/>
    <property type="match status" value="1"/>
</dbReference>
<dbReference type="PANTHER" id="PTHR11200">
    <property type="entry name" value="INOSITOL 5-PHOSPHATASE"/>
    <property type="match status" value="1"/>
</dbReference>
<dbReference type="InterPro" id="IPR001680">
    <property type="entry name" value="WD40_rpt"/>
</dbReference>
<feature type="region of interest" description="Disordered" evidence="1">
    <location>
        <begin position="28"/>
        <end position="391"/>
    </location>
</feature>
<dbReference type="InterPro" id="IPR036691">
    <property type="entry name" value="Endo/exonu/phosph_ase_sf"/>
</dbReference>
<evidence type="ECO:0000313" key="3">
    <source>
        <dbReference type="EMBL" id="KAF9782069.1"/>
    </source>
</evidence>
<feature type="compositionally biased region" description="Pro residues" evidence="1">
    <location>
        <begin position="144"/>
        <end position="154"/>
    </location>
</feature>
<dbReference type="InterPro" id="IPR036322">
    <property type="entry name" value="WD40_repeat_dom_sf"/>
</dbReference>
<feature type="compositionally biased region" description="Polar residues" evidence="1">
    <location>
        <begin position="196"/>
        <end position="208"/>
    </location>
</feature>
<feature type="compositionally biased region" description="Basic and acidic residues" evidence="1">
    <location>
        <begin position="346"/>
        <end position="356"/>
    </location>
</feature>
<dbReference type="InterPro" id="IPR015943">
    <property type="entry name" value="WD40/YVTN_repeat-like_dom_sf"/>
</dbReference>
<dbReference type="Proteomes" id="UP000736335">
    <property type="component" value="Unassembled WGS sequence"/>
</dbReference>
<dbReference type="GO" id="GO:0046856">
    <property type="term" value="P:phosphatidylinositol dephosphorylation"/>
    <property type="evidence" value="ECO:0007669"/>
    <property type="project" value="InterPro"/>
</dbReference>
<keyword evidence="3" id="KW-0378">Hydrolase</keyword>
<dbReference type="Pfam" id="PF22669">
    <property type="entry name" value="Exo_endo_phos2"/>
    <property type="match status" value="1"/>
</dbReference>
<dbReference type="SMART" id="SM00128">
    <property type="entry name" value="IPPc"/>
    <property type="match status" value="1"/>
</dbReference>
<dbReference type="SMART" id="SM00320">
    <property type="entry name" value="WD40"/>
    <property type="match status" value="3"/>
</dbReference>
<feature type="compositionally biased region" description="Low complexity" evidence="1">
    <location>
        <begin position="92"/>
        <end position="101"/>
    </location>
</feature>
<sequence length="1122" mass="123357">MLTSSPSESESIETRRLPAVSSLKSHFEQIANASSQSTASKKPTISGLGFPTSTSALLTADSRPGLRQRTSSDDFHFQADDHDDGQHNQVHLRSASSSSDLRSSRRPPPPPPSRSAKPASPSASPLLRPVPIFSLPNPSTSPTKRPPPPIPSSPTPKSDLPLLETGNMTSIRGIRLSSDTSQLQTVHPPPKLAGNVHQSKSTDSAQTRNGDDLLSLPPPLPVRRNGNTLASEDNKLVNEGGPTVLTNLLQDPKNSRIVPPRPPPRLKNAPSSSQSASPPRSSHIPPPLPARKVTTSVHEDIPPPRTHALRISENTAPPESIIDPSPTITERKAFGSLPPPPRRQIGLKDDLPEFKRQPQCSDSSDEEEEEESKTRIDLPDSSRSSRKPPIADFYPCSESHIQVPHNGVYAVAGSIVAVVSSHVVKLFDLDVSESPLYTLDLKDISPDHRSRKPTSLAFRNHTEKVTPLWIGTKDGHLFEVDIRSGVLVSAKMAAHSQAVTHIFSTGYKMVSMDDNGKALVFTPDDSQDFVLSSAQPRVLRIADKQDFVELIAGRLWTSAREPSSGTANLSRGPIVRVYDIHTLGSSGRSLLPIEHVGTVTCGTMLPSKPGHIYLGHEGGTVTIWTLEGAQGAPECVDVVKVSMSDILCLAGVNDRLWAGSRAGQISAYDASQKPWVMTNSWVAHKDVPVTHISVDPQSIPSVGKLCAVSVGRDEKMRFWDGLLAVSWIDQELMTREDEYSSYRELSALIVSWNIDANKPDALTGDPSNIDFLKEVLTSAKSPDIISIGFQEVVDLENRKVTAKSVLLGNKTKAHDGSMSQKVSTSYKKWYDHLVLSVRLAHPGTSYHVVHSENLVGLFTCIFVKVSERASIKDAHLNVIKRGMRGNFGNKGAIVCRLIIDDSSLCFINCHLAAGQHQVRQRGRDVAAILEERALFPEQSGFDPSAFVNGGDGTMVLDHEIVFFSGDMNYRIDARREMVMASVRSGEHKNLQVHDQLLKEMKVNRGFRLRSFQEGPIDFIPTYKYDPRTNEFDTSAKKRIPAWCDRVLWRVLTNSRVVQTQYRSWEANISDHRPISAVFNLTVKSTDPASRDDVKGDVEKKWAGRQQRLLSDLQKFYVDWGVL</sequence>
<feature type="compositionally biased region" description="Low complexity" evidence="1">
    <location>
        <begin position="114"/>
        <end position="129"/>
    </location>
</feature>
<name>A0A9P6L3R2_9AGAM</name>
<dbReference type="GO" id="GO:0004439">
    <property type="term" value="F:phosphatidylinositol-4,5-bisphosphate 5-phosphatase activity"/>
    <property type="evidence" value="ECO:0007669"/>
    <property type="project" value="TreeGrafter"/>
</dbReference>
<reference evidence="3" key="2">
    <citation type="submission" date="2020-11" db="EMBL/GenBank/DDBJ databases">
        <authorList>
            <consortium name="DOE Joint Genome Institute"/>
            <person name="Kuo A."/>
            <person name="Miyauchi S."/>
            <person name="Kiss E."/>
            <person name="Drula E."/>
            <person name="Kohler A."/>
            <person name="Sanchez-Garcia M."/>
            <person name="Andreopoulos B."/>
            <person name="Barry K.W."/>
            <person name="Bonito G."/>
            <person name="Buee M."/>
            <person name="Carver A."/>
            <person name="Chen C."/>
            <person name="Cichocki N."/>
            <person name="Clum A."/>
            <person name="Culley D."/>
            <person name="Crous P.W."/>
            <person name="Fauchery L."/>
            <person name="Girlanda M."/>
            <person name="Hayes R."/>
            <person name="Keri Z."/>
            <person name="Labutti K."/>
            <person name="Lipzen A."/>
            <person name="Lombard V."/>
            <person name="Magnuson J."/>
            <person name="Maillard F."/>
            <person name="Morin E."/>
            <person name="Murat C."/>
            <person name="Nolan M."/>
            <person name="Ohm R."/>
            <person name="Pangilinan J."/>
            <person name="Pereira M."/>
            <person name="Perotto S."/>
            <person name="Peter M."/>
            <person name="Riley R."/>
            <person name="Sitrit Y."/>
            <person name="Stielow B."/>
            <person name="Szollosi G."/>
            <person name="Zifcakova L."/>
            <person name="Stursova M."/>
            <person name="Spatafora J.W."/>
            <person name="Tedersoo L."/>
            <person name="Vaario L.-M."/>
            <person name="Yamada A."/>
            <person name="Yan M."/>
            <person name="Wang P."/>
            <person name="Xu J."/>
            <person name="Bruns T."/>
            <person name="Baldrian P."/>
            <person name="Vilgalys R."/>
            <person name="Henrissat B."/>
            <person name="Grigoriev I.V."/>
            <person name="Hibbett D."/>
            <person name="Nagy L.G."/>
            <person name="Martin F.M."/>
        </authorList>
    </citation>
    <scope>NUCLEOTIDE SEQUENCE</scope>
    <source>
        <strain evidence="3">UH-Tt-Lm1</strain>
    </source>
</reference>
<feature type="compositionally biased region" description="Polar residues" evidence="1">
    <location>
        <begin position="31"/>
        <end position="43"/>
    </location>
</feature>
<keyword evidence="3" id="KW-0255">Endonuclease</keyword>
<accession>A0A9P6L3R2</accession>
<dbReference type="GO" id="GO:0004519">
    <property type="term" value="F:endonuclease activity"/>
    <property type="evidence" value="ECO:0007669"/>
    <property type="project" value="UniProtKB-KW"/>
</dbReference>
<dbReference type="AlphaFoldDB" id="A0A9P6L3R2"/>
<feature type="domain" description="Inositol polyphosphate-related phosphatase" evidence="2">
    <location>
        <begin position="743"/>
        <end position="1086"/>
    </location>
</feature>
<evidence type="ECO:0000313" key="4">
    <source>
        <dbReference type="Proteomes" id="UP000736335"/>
    </source>
</evidence>